<evidence type="ECO:0000313" key="3">
    <source>
        <dbReference type="Proteomes" id="UP000310039"/>
    </source>
</evidence>
<feature type="region of interest" description="Disordered" evidence="1">
    <location>
        <begin position="25"/>
        <end position="84"/>
    </location>
</feature>
<dbReference type="AlphaFoldDB" id="A0A4S9X027"/>
<dbReference type="EMBL" id="QZBT01000343">
    <property type="protein sequence ID" value="THZ71043.1"/>
    <property type="molecule type" value="Genomic_DNA"/>
</dbReference>
<feature type="compositionally biased region" description="Polar residues" evidence="1">
    <location>
        <begin position="1"/>
        <end position="18"/>
    </location>
</feature>
<sequence length="364" mass="36987">MTQSMNNSVQGGNLNVANTVGAAERDRVRLDVRDDAEVSGEVSRDAGLGGDVGGSGGAEADISRESATDSDGGDRGGVDRLGDDSGGGVFDLGLRSVVDELIEQVDIMADVEPGGVVEIDDVDRVDLALVVGVGQECAAMRVLLLAEVDLGTDGSEAVVEVLAVVMVEALGLALVGRVAVLVVGRPDLDSALDALVHGVGDISGDDRGRVVVVVEPLLLDGGVTNPADRVVHVIFIDFVASVLVVAEHLDDQTVVLAGHVGEGDESTILGGNGRVLAEHDSGLESVEAIIVGVAHVVLDLLAVAEVGVKAVLGHGTADVDAVMFVFVMGAVDGGVDSGQVLGWNAGQLTELRVGKSKAFCWAAA</sequence>
<comment type="caution">
    <text evidence="2">The sequence shown here is derived from an EMBL/GenBank/DDBJ whole genome shotgun (WGS) entry which is preliminary data.</text>
</comment>
<dbReference type="Proteomes" id="UP000310039">
    <property type="component" value="Unassembled WGS sequence"/>
</dbReference>
<protein>
    <submittedName>
        <fullName evidence="2">Uncharacterized protein</fullName>
    </submittedName>
</protein>
<reference evidence="2 3" key="1">
    <citation type="submission" date="2018-10" db="EMBL/GenBank/DDBJ databases">
        <title>Fifty Aureobasidium pullulans genomes reveal a recombining polyextremotolerant generalist.</title>
        <authorList>
            <person name="Gostincar C."/>
            <person name="Turk M."/>
            <person name="Zajc J."/>
            <person name="Gunde-Cimerman N."/>
        </authorList>
    </citation>
    <scope>NUCLEOTIDE SEQUENCE [LARGE SCALE GENOMIC DNA]</scope>
    <source>
        <strain evidence="2 3">EXF-3403</strain>
    </source>
</reference>
<evidence type="ECO:0000313" key="2">
    <source>
        <dbReference type="EMBL" id="THZ71043.1"/>
    </source>
</evidence>
<proteinExistence type="predicted"/>
<evidence type="ECO:0000256" key="1">
    <source>
        <dbReference type="SAM" id="MobiDB-lite"/>
    </source>
</evidence>
<gene>
    <name evidence="2" type="ORF">D6C84_10338</name>
</gene>
<feature type="compositionally biased region" description="Gly residues" evidence="1">
    <location>
        <begin position="47"/>
        <end position="57"/>
    </location>
</feature>
<name>A0A4S9X027_AURPU</name>
<accession>A0A4S9X027</accession>
<feature type="compositionally biased region" description="Basic and acidic residues" evidence="1">
    <location>
        <begin position="61"/>
        <end position="83"/>
    </location>
</feature>
<feature type="region of interest" description="Disordered" evidence="1">
    <location>
        <begin position="1"/>
        <end position="20"/>
    </location>
</feature>
<organism evidence="2 3">
    <name type="scientific">Aureobasidium pullulans</name>
    <name type="common">Black yeast</name>
    <name type="synonym">Pullularia pullulans</name>
    <dbReference type="NCBI Taxonomy" id="5580"/>
    <lineage>
        <taxon>Eukaryota</taxon>
        <taxon>Fungi</taxon>
        <taxon>Dikarya</taxon>
        <taxon>Ascomycota</taxon>
        <taxon>Pezizomycotina</taxon>
        <taxon>Dothideomycetes</taxon>
        <taxon>Dothideomycetidae</taxon>
        <taxon>Dothideales</taxon>
        <taxon>Saccotheciaceae</taxon>
        <taxon>Aureobasidium</taxon>
    </lineage>
</organism>
<feature type="compositionally biased region" description="Basic and acidic residues" evidence="1">
    <location>
        <begin position="25"/>
        <end position="36"/>
    </location>
</feature>